<dbReference type="InterPro" id="IPR019734">
    <property type="entry name" value="TPR_rpt"/>
</dbReference>
<feature type="domain" description="Response regulatory" evidence="3">
    <location>
        <begin position="8"/>
        <end position="127"/>
    </location>
</feature>
<dbReference type="GO" id="GO:0000160">
    <property type="term" value="P:phosphorelay signal transduction system"/>
    <property type="evidence" value="ECO:0007669"/>
    <property type="project" value="InterPro"/>
</dbReference>
<name>A0A972J9X0_9RHOO</name>
<keyword evidence="5" id="KW-1185">Reference proteome</keyword>
<dbReference type="Gene3D" id="3.40.50.2300">
    <property type="match status" value="1"/>
</dbReference>
<dbReference type="PROSITE" id="PS50005">
    <property type="entry name" value="TPR"/>
    <property type="match status" value="1"/>
</dbReference>
<dbReference type="SUPFAM" id="SSF52172">
    <property type="entry name" value="CheY-like"/>
    <property type="match status" value="1"/>
</dbReference>
<protein>
    <submittedName>
        <fullName evidence="4">Response regulator</fullName>
    </submittedName>
</protein>
<proteinExistence type="predicted"/>
<dbReference type="InterPro" id="IPR052048">
    <property type="entry name" value="ST_Response_Regulator"/>
</dbReference>
<dbReference type="Pfam" id="PF00072">
    <property type="entry name" value="Response_reg"/>
    <property type="match status" value="1"/>
</dbReference>
<dbReference type="AlphaFoldDB" id="A0A972J9X0"/>
<dbReference type="InterPro" id="IPR011990">
    <property type="entry name" value="TPR-like_helical_dom_sf"/>
</dbReference>
<accession>A0A972J9X0</accession>
<feature type="repeat" description="TPR" evidence="2">
    <location>
        <begin position="231"/>
        <end position="264"/>
    </location>
</feature>
<dbReference type="RefSeq" id="WP_168986628.1">
    <property type="nucleotide sequence ID" value="NZ_CAWPHM010000319.1"/>
</dbReference>
<dbReference type="Proteomes" id="UP000599523">
    <property type="component" value="Unassembled WGS sequence"/>
</dbReference>
<evidence type="ECO:0000313" key="4">
    <source>
        <dbReference type="EMBL" id="NMG01837.1"/>
    </source>
</evidence>
<evidence type="ECO:0000313" key="5">
    <source>
        <dbReference type="Proteomes" id="UP000599523"/>
    </source>
</evidence>
<keyword evidence="2" id="KW-0802">TPR repeat</keyword>
<dbReference type="PANTHER" id="PTHR43228:SF1">
    <property type="entry name" value="TWO-COMPONENT RESPONSE REGULATOR ARR22"/>
    <property type="match status" value="1"/>
</dbReference>
<comment type="caution">
    <text evidence="1">Lacks conserved residue(s) required for the propagation of feature annotation.</text>
</comment>
<reference evidence="4" key="1">
    <citation type="submission" date="2019-12" db="EMBL/GenBank/DDBJ databases">
        <title>Comparative genomics gives insights into the taxonomy of the Azoarcus-Aromatoleum group and reveals separate origins of nif in the plant-associated Azoarcus and non-plant-associated Aromatoleum sub-groups.</title>
        <authorList>
            <person name="Lafos M."/>
            <person name="Maluk M."/>
            <person name="Batista M."/>
            <person name="Junghare M."/>
            <person name="Carmona M."/>
            <person name="Faoro H."/>
            <person name="Cruz L.M."/>
            <person name="Battistoni F."/>
            <person name="De Souza E."/>
            <person name="Pedrosa F."/>
            <person name="Chen W.-M."/>
            <person name="Poole P.S."/>
            <person name="Dixon R.A."/>
            <person name="James E.K."/>
        </authorList>
    </citation>
    <scope>NUCLEOTIDE SEQUENCE</scope>
    <source>
        <strain evidence="4">NSC3</strain>
    </source>
</reference>
<dbReference type="EMBL" id="WTVM01000008">
    <property type="protein sequence ID" value="NMG01837.1"/>
    <property type="molecule type" value="Genomic_DNA"/>
</dbReference>
<organism evidence="4 5">
    <name type="scientific">Azoarcus taiwanensis</name>
    <dbReference type="NCBI Taxonomy" id="666964"/>
    <lineage>
        <taxon>Bacteria</taxon>
        <taxon>Pseudomonadati</taxon>
        <taxon>Pseudomonadota</taxon>
        <taxon>Betaproteobacteria</taxon>
        <taxon>Rhodocyclales</taxon>
        <taxon>Zoogloeaceae</taxon>
        <taxon>Azoarcus</taxon>
    </lineage>
</organism>
<comment type="caution">
    <text evidence="4">The sequence shown here is derived from an EMBL/GenBank/DDBJ whole genome shotgun (WGS) entry which is preliminary data.</text>
</comment>
<dbReference type="Gene3D" id="1.25.40.10">
    <property type="entry name" value="Tetratricopeptide repeat domain"/>
    <property type="match status" value="2"/>
</dbReference>
<gene>
    <name evidence="4" type="ORF">GPA21_02455</name>
</gene>
<dbReference type="PANTHER" id="PTHR43228">
    <property type="entry name" value="TWO-COMPONENT RESPONSE REGULATOR"/>
    <property type="match status" value="1"/>
</dbReference>
<sequence>MIQLENLVVLVIEARQSMRGQLRTMLTNFNITEVQYATSAGAAVRKLKQERFDVILCNHDLGEGQDGQHLLEDLRTRDIIPRETVFLMISSERNYERVIGTAELAPDDYILTPLTPGTLLSRLQRVMMRREIFLPAWKMIDAGETTRAIDYCEEQEALHPRHRRDFMRLRAELHESLGAIDQAESIFQAIVAEQPVPWAQLGIARQLYRRADYPAAEAILTTLVAERDYYIEAYDWLARTREAMGQVQQAHEVMRGAIELSPHRVGRLREFGQIAIGAGDYEGAEKALTEVVRMGKYSDFRDPEDHVRLVKAQLIQKKFNDAQTTVGDLERSMSGDDATRACTALAKAMVLQASGNRAEAREILEKAAKGATSAALATSLKHELIKACLENGLETECKDLVGDVLRNAEDEETLAKTHKLLRDRGRQDISTAIDAGIQEEVKRLIGAGAVKAQAGDFDGAVSEMMNAARRLPGNPHVLFNAALALLRHIERNGWNEQFAAQARKLILRCRKLDPSNPRLEAIVTFQQGLVKKYGIRAGAATASLTEARRDAAASVLMGRS</sequence>
<evidence type="ECO:0000256" key="1">
    <source>
        <dbReference type="PROSITE-ProRule" id="PRU00169"/>
    </source>
</evidence>
<dbReference type="CDD" id="cd17589">
    <property type="entry name" value="REC_TPR"/>
    <property type="match status" value="1"/>
</dbReference>
<evidence type="ECO:0000259" key="3">
    <source>
        <dbReference type="PROSITE" id="PS50110"/>
    </source>
</evidence>
<dbReference type="PROSITE" id="PS50110">
    <property type="entry name" value="RESPONSE_REGULATORY"/>
    <property type="match status" value="1"/>
</dbReference>
<evidence type="ECO:0000256" key="2">
    <source>
        <dbReference type="PROSITE-ProRule" id="PRU00339"/>
    </source>
</evidence>
<dbReference type="InterPro" id="IPR011006">
    <property type="entry name" value="CheY-like_superfamily"/>
</dbReference>
<dbReference type="SUPFAM" id="SSF48452">
    <property type="entry name" value="TPR-like"/>
    <property type="match status" value="2"/>
</dbReference>
<dbReference type="SMART" id="SM00448">
    <property type="entry name" value="REC"/>
    <property type="match status" value="1"/>
</dbReference>
<dbReference type="InterPro" id="IPR001789">
    <property type="entry name" value="Sig_transdc_resp-reg_receiver"/>
</dbReference>